<sequence length="626" mass="71442">MTRSFNLLHALLPAFEYHLVTYNGLKLYRSVDFEACFPGTRVAVLEELKEWVTNLDPLVPNVFWLTGLRQEGKSSIALTIADWAKERAILGACLFFMSGTLEVFDVFSTIVQEIASFDASIRRHIVEALERDEDLMNRDLETQFKELVAGPLRFAKLNARAPILLIIDNLVGCPSQQEETLELLKFLLIHLSGPDYSHVRILISSRPELHVSAVFRKHKGVYRILDLNEVPPLDVQQEIRRYLNEKLSEAHKKRNLSASIDWPDHHDLDSLVRSSGDLFCYAEQVVRFIDIITDFNFDGSRTSSAERLRSWFDIRLVNHGLRAFYSSLLCDTVVYNVECELIVRTLAAIVLFQEPLVLESQADLLQIDKSTLRSLLRSLHPIIICPVDSQASPRPYHPSLREFLMDRRGLHSSLRRFFVDMPKQEAYLSGRCLEIMAEGLCRNSGLDTISMDELRGNTGSTLNPVLRYACVYWGIHLSKADSKDPSLKENVEKFVRKQLLIWMEAMGLLQLAQVFGSSLEAAHEWTVDSDCAEDVQVLLREAVEFAEETQDKFAESPLHIWHSLLELPEDSLLRRTYEATAVERLRMADESNHASGFARSPRSLWSKAKKALVLNRVVAQFVDGKK</sequence>
<evidence type="ECO:0000313" key="4">
    <source>
        <dbReference type="Proteomes" id="UP000053477"/>
    </source>
</evidence>
<dbReference type="EMBL" id="KQ086021">
    <property type="protein sequence ID" value="KLO10625.1"/>
    <property type="molecule type" value="Genomic_DNA"/>
</dbReference>
<name>A0A0H2RFJ1_9AGAM</name>
<dbReference type="InterPro" id="IPR056884">
    <property type="entry name" value="NPHP3-like_N"/>
</dbReference>
<dbReference type="SUPFAM" id="SSF52540">
    <property type="entry name" value="P-loop containing nucleoside triphosphate hydrolases"/>
    <property type="match status" value="1"/>
</dbReference>
<dbReference type="AlphaFoldDB" id="A0A0H2RFJ1"/>
<dbReference type="Proteomes" id="UP000053477">
    <property type="component" value="Unassembled WGS sequence"/>
</dbReference>
<dbReference type="PANTHER" id="PTHR10039">
    <property type="entry name" value="AMELOGENIN"/>
    <property type="match status" value="1"/>
</dbReference>
<keyword evidence="4" id="KW-1185">Reference proteome</keyword>
<organism evidence="3 4">
    <name type="scientific">Schizopora paradoxa</name>
    <dbReference type="NCBI Taxonomy" id="27342"/>
    <lineage>
        <taxon>Eukaryota</taxon>
        <taxon>Fungi</taxon>
        <taxon>Dikarya</taxon>
        <taxon>Basidiomycota</taxon>
        <taxon>Agaricomycotina</taxon>
        <taxon>Agaricomycetes</taxon>
        <taxon>Hymenochaetales</taxon>
        <taxon>Schizoporaceae</taxon>
        <taxon>Schizopora</taxon>
    </lineage>
</organism>
<gene>
    <name evidence="3" type="ORF">SCHPADRAFT_508961</name>
</gene>
<proteinExistence type="predicted"/>
<dbReference type="OrthoDB" id="5967843at2759"/>
<dbReference type="STRING" id="27342.A0A0H2RFJ1"/>
<dbReference type="InterPro" id="IPR027417">
    <property type="entry name" value="P-loop_NTPase"/>
</dbReference>
<dbReference type="PANTHER" id="PTHR10039:SF17">
    <property type="entry name" value="FUNGAL STAND N-TERMINAL GOODBYE DOMAIN-CONTAINING PROTEIN-RELATED"/>
    <property type="match status" value="1"/>
</dbReference>
<reference evidence="3 4" key="1">
    <citation type="submission" date="2015-04" db="EMBL/GenBank/DDBJ databases">
        <title>Complete genome sequence of Schizopora paradoxa KUC8140, a cosmopolitan wood degrader in East Asia.</title>
        <authorList>
            <consortium name="DOE Joint Genome Institute"/>
            <person name="Min B."/>
            <person name="Park H."/>
            <person name="Jang Y."/>
            <person name="Kim J.-J."/>
            <person name="Kim K.H."/>
            <person name="Pangilinan J."/>
            <person name="Lipzen A."/>
            <person name="Riley R."/>
            <person name="Grigoriev I.V."/>
            <person name="Spatafora J.W."/>
            <person name="Choi I.-G."/>
        </authorList>
    </citation>
    <scope>NUCLEOTIDE SEQUENCE [LARGE SCALE GENOMIC DNA]</scope>
    <source>
        <strain evidence="3 4">KUC8140</strain>
    </source>
</reference>
<dbReference type="InParanoid" id="A0A0H2RFJ1"/>
<evidence type="ECO:0000256" key="1">
    <source>
        <dbReference type="ARBA" id="ARBA00022737"/>
    </source>
</evidence>
<evidence type="ECO:0000313" key="3">
    <source>
        <dbReference type="EMBL" id="KLO10625.1"/>
    </source>
</evidence>
<protein>
    <recommendedName>
        <fullName evidence="2">Nephrocystin 3-like N-terminal domain-containing protein</fullName>
    </recommendedName>
</protein>
<dbReference type="Pfam" id="PF24883">
    <property type="entry name" value="NPHP3_N"/>
    <property type="match status" value="1"/>
</dbReference>
<accession>A0A0H2RFJ1</accession>
<evidence type="ECO:0000259" key="2">
    <source>
        <dbReference type="Pfam" id="PF24883"/>
    </source>
</evidence>
<feature type="domain" description="Nephrocystin 3-like N-terminal" evidence="2">
    <location>
        <begin position="46"/>
        <end position="206"/>
    </location>
</feature>
<keyword evidence="1" id="KW-0677">Repeat</keyword>